<dbReference type="SUPFAM" id="SSF52833">
    <property type="entry name" value="Thioredoxin-like"/>
    <property type="match status" value="1"/>
</dbReference>
<evidence type="ECO:0000313" key="3">
    <source>
        <dbReference type="EMBL" id="SFV15217.1"/>
    </source>
</evidence>
<dbReference type="Gene3D" id="1.20.1050.10">
    <property type="match status" value="1"/>
</dbReference>
<dbReference type="SFLD" id="SFLDG00358">
    <property type="entry name" value="Main_(cytGST)"/>
    <property type="match status" value="1"/>
</dbReference>
<evidence type="ECO:0000313" key="4">
    <source>
        <dbReference type="Proteomes" id="UP000199391"/>
    </source>
</evidence>
<dbReference type="InterPro" id="IPR004045">
    <property type="entry name" value="Glutathione_S-Trfase_N"/>
</dbReference>
<organism evidence="3 4">
    <name type="scientific">Pseudoduganella namucuonensis</name>
    <dbReference type="NCBI Taxonomy" id="1035707"/>
    <lineage>
        <taxon>Bacteria</taxon>
        <taxon>Pseudomonadati</taxon>
        <taxon>Pseudomonadota</taxon>
        <taxon>Betaproteobacteria</taxon>
        <taxon>Burkholderiales</taxon>
        <taxon>Oxalobacteraceae</taxon>
        <taxon>Telluria group</taxon>
        <taxon>Pseudoduganella</taxon>
    </lineage>
</organism>
<dbReference type="OrthoDB" id="9797500at2"/>
<evidence type="ECO:0000259" key="1">
    <source>
        <dbReference type="PROSITE" id="PS50404"/>
    </source>
</evidence>
<keyword evidence="3" id="KW-0808">Transferase</keyword>
<dbReference type="InterPro" id="IPR010987">
    <property type="entry name" value="Glutathione-S-Trfase_C-like"/>
</dbReference>
<dbReference type="InterPro" id="IPR034345">
    <property type="entry name" value="Gtt2-like_N"/>
</dbReference>
<keyword evidence="4" id="KW-1185">Reference proteome</keyword>
<sequence length="205" mass="22346">MKLHTSIGPNPRLVNMFIAEKGWSLPKVEVDIIGGENRRQPFLSINPAGGTPVLELDDGTALAETLAICEWIEETHPEPALIGATARARAVTRMWTRRVDLMVAQPLTAGFRGAEGLPLFKDRVRCLPQAADDLKLAAREGLAWLDRQLGERAYLAGDTLSLADLLLFCFVEFGAQVGQPLDPENRRLAAWHARMASRPGAAATA</sequence>
<dbReference type="InterPro" id="IPR004046">
    <property type="entry name" value="GST_C"/>
</dbReference>
<protein>
    <submittedName>
        <fullName evidence="3">Glutathione S-transferase</fullName>
    </submittedName>
</protein>
<dbReference type="PANTHER" id="PTHR44051:SF8">
    <property type="entry name" value="GLUTATHIONE S-TRANSFERASE GSTA"/>
    <property type="match status" value="1"/>
</dbReference>
<dbReference type="STRING" id="1035707.SAMN05216552_104520"/>
<dbReference type="InterPro" id="IPR036249">
    <property type="entry name" value="Thioredoxin-like_sf"/>
</dbReference>
<dbReference type="RefSeq" id="WP_093560187.1">
    <property type="nucleotide sequence ID" value="NZ_FPBO01000045.1"/>
</dbReference>
<gene>
    <name evidence="3" type="ORF">SAMN05216552_104520</name>
</gene>
<dbReference type="InterPro" id="IPR040079">
    <property type="entry name" value="Glutathione_S-Trfase"/>
</dbReference>
<accession>A0A1I7M038</accession>
<proteinExistence type="predicted"/>
<dbReference type="Pfam" id="PF00043">
    <property type="entry name" value="GST_C"/>
    <property type="match status" value="1"/>
</dbReference>
<dbReference type="EMBL" id="FPBO01000045">
    <property type="protein sequence ID" value="SFV15217.1"/>
    <property type="molecule type" value="Genomic_DNA"/>
</dbReference>
<dbReference type="Proteomes" id="UP000199391">
    <property type="component" value="Unassembled WGS sequence"/>
</dbReference>
<reference evidence="4" key="1">
    <citation type="submission" date="2016-10" db="EMBL/GenBank/DDBJ databases">
        <authorList>
            <person name="Varghese N."/>
            <person name="Submissions S."/>
        </authorList>
    </citation>
    <scope>NUCLEOTIDE SEQUENCE [LARGE SCALE GENOMIC DNA]</scope>
    <source>
        <strain evidence="4">CGMCC 1.11014</strain>
    </source>
</reference>
<dbReference type="InterPro" id="IPR036282">
    <property type="entry name" value="Glutathione-S-Trfase_C_sf"/>
</dbReference>
<dbReference type="PROSITE" id="PS50404">
    <property type="entry name" value="GST_NTER"/>
    <property type="match status" value="1"/>
</dbReference>
<dbReference type="CDD" id="cd03051">
    <property type="entry name" value="GST_N_GTT2_like"/>
    <property type="match status" value="1"/>
</dbReference>
<feature type="domain" description="GST N-terminal" evidence="1">
    <location>
        <begin position="1"/>
        <end position="80"/>
    </location>
</feature>
<dbReference type="SFLD" id="SFLDS00019">
    <property type="entry name" value="Glutathione_Transferase_(cytos"/>
    <property type="match status" value="1"/>
</dbReference>
<dbReference type="PANTHER" id="PTHR44051">
    <property type="entry name" value="GLUTATHIONE S-TRANSFERASE-RELATED"/>
    <property type="match status" value="1"/>
</dbReference>
<dbReference type="SUPFAM" id="SSF47616">
    <property type="entry name" value="GST C-terminal domain-like"/>
    <property type="match status" value="1"/>
</dbReference>
<name>A0A1I7M038_9BURK</name>
<dbReference type="AlphaFoldDB" id="A0A1I7M038"/>
<dbReference type="GO" id="GO:0016740">
    <property type="term" value="F:transferase activity"/>
    <property type="evidence" value="ECO:0007669"/>
    <property type="project" value="UniProtKB-KW"/>
</dbReference>
<feature type="domain" description="GST C-terminal" evidence="2">
    <location>
        <begin position="85"/>
        <end position="205"/>
    </location>
</feature>
<dbReference type="PROSITE" id="PS50405">
    <property type="entry name" value="GST_CTER"/>
    <property type="match status" value="1"/>
</dbReference>
<dbReference type="Gene3D" id="3.40.30.10">
    <property type="entry name" value="Glutaredoxin"/>
    <property type="match status" value="1"/>
</dbReference>
<evidence type="ECO:0000259" key="2">
    <source>
        <dbReference type="PROSITE" id="PS50405"/>
    </source>
</evidence>
<dbReference type="Pfam" id="PF13417">
    <property type="entry name" value="GST_N_3"/>
    <property type="match status" value="1"/>
</dbReference>